<dbReference type="Proteomes" id="UP000002282">
    <property type="component" value="Chromosome 3R"/>
</dbReference>
<dbReference type="PANTHER" id="PTHR21644">
    <property type="entry name" value="AT02555P-RELATED"/>
    <property type="match status" value="1"/>
</dbReference>
<dbReference type="eggNOG" id="KOG2450">
    <property type="taxonomic scope" value="Eukaryota"/>
</dbReference>
<dbReference type="OrthoDB" id="310895at2759"/>
<dbReference type="KEGG" id="dya:Dyak_GE10227"/>
<gene>
    <name evidence="2" type="primary">Dyak\GE10227</name>
    <name evidence="2" type="synonym">dyak_GLEANR_10170</name>
    <name evidence="2" type="synonym">GE10227</name>
    <name evidence="2" type="ORF">Dyak_GE10227</name>
</gene>
<feature type="region of interest" description="Disordered" evidence="1">
    <location>
        <begin position="65"/>
        <end position="94"/>
    </location>
</feature>
<evidence type="ECO:0000313" key="3">
    <source>
        <dbReference type="Proteomes" id="UP000002282"/>
    </source>
</evidence>
<dbReference type="GO" id="GO:0016620">
    <property type="term" value="F:oxidoreductase activity, acting on the aldehyde or oxo group of donors, NAD or NADP as acceptor"/>
    <property type="evidence" value="ECO:0007669"/>
    <property type="project" value="InterPro"/>
</dbReference>
<accession>B4PKT4</accession>
<dbReference type="Gene3D" id="3.40.309.10">
    <property type="entry name" value="Aldehyde Dehydrogenase, Chain A, domain 2"/>
    <property type="match status" value="1"/>
</dbReference>
<dbReference type="HOGENOM" id="CLU_072169_0_0_1"/>
<keyword evidence="3" id="KW-1185">Reference proteome</keyword>
<proteinExistence type="predicted"/>
<dbReference type="EMBL" id="CM000160">
    <property type="protein sequence ID" value="EDW97883.1"/>
    <property type="molecule type" value="Genomic_DNA"/>
</dbReference>
<dbReference type="PhylomeDB" id="B4PKT4"/>
<dbReference type="OMA" id="EDGDINC"/>
<dbReference type="SMR" id="B4PKT4"/>
<dbReference type="Pfam" id="PF07368">
    <property type="entry name" value="DUF1487"/>
    <property type="match status" value="1"/>
</dbReference>
<reference evidence="2 3" key="1">
    <citation type="journal article" date="2007" name="Nature">
        <title>Evolution of genes and genomes on the Drosophila phylogeny.</title>
        <authorList>
            <consortium name="Drosophila 12 Genomes Consortium"/>
            <person name="Clark A.G."/>
            <person name="Eisen M.B."/>
            <person name="Smith D.R."/>
            <person name="Bergman C.M."/>
            <person name="Oliver B."/>
            <person name="Markow T.A."/>
            <person name="Kaufman T.C."/>
            <person name="Kellis M."/>
            <person name="Gelbart W."/>
            <person name="Iyer V.N."/>
            <person name="Pollard D.A."/>
            <person name="Sackton T.B."/>
            <person name="Larracuente A.M."/>
            <person name="Singh N.D."/>
            <person name="Abad J.P."/>
            <person name="Abt D.N."/>
            <person name="Adryan B."/>
            <person name="Aguade M."/>
            <person name="Akashi H."/>
            <person name="Anderson W.W."/>
            <person name="Aquadro C.F."/>
            <person name="Ardell D.H."/>
            <person name="Arguello R."/>
            <person name="Artieri C.G."/>
            <person name="Barbash D.A."/>
            <person name="Barker D."/>
            <person name="Barsanti P."/>
            <person name="Batterham P."/>
            <person name="Batzoglou S."/>
            <person name="Begun D."/>
            <person name="Bhutkar A."/>
            <person name="Blanco E."/>
            <person name="Bosak S.A."/>
            <person name="Bradley R.K."/>
            <person name="Brand A.D."/>
            <person name="Brent M.R."/>
            <person name="Brooks A.N."/>
            <person name="Brown R.H."/>
            <person name="Butlin R.K."/>
            <person name="Caggese C."/>
            <person name="Calvi B.R."/>
            <person name="Bernardo de Carvalho A."/>
            <person name="Caspi A."/>
            <person name="Castrezana S."/>
            <person name="Celniker S.E."/>
            <person name="Chang J.L."/>
            <person name="Chapple C."/>
            <person name="Chatterji S."/>
            <person name="Chinwalla A."/>
            <person name="Civetta A."/>
            <person name="Clifton S.W."/>
            <person name="Comeron J.M."/>
            <person name="Costello J.C."/>
            <person name="Coyne J.A."/>
            <person name="Daub J."/>
            <person name="David R.G."/>
            <person name="Delcher A.L."/>
            <person name="Delehaunty K."/>
            <person name="Do C.B."/>
            <person name="Ebling H."/>
            <person name="Edwards K."/>
            <person name="Eickbush T."/>
            <person name="Evans J.D."/>
            <person name="Filipski A."/>
            <person name="Findeiss S."/>
            <person name="Freyhult E."/>
            <person name="Fulton L."/>
            <person name="Fulton R."/>
            <person name="Garcia A.C."/>
            <person name="Gardiner A."/>
            <person name="Garfield D.A."/>
            <person name="Garvin B.E."/>
            <person name="Gibson G."/>
            <person name="Gilbert D."/>
            <person name="Gnerre S."/>
            <person name="Godfrey J."/>
            <person name="Good R."/>
            <person name="Gotea V."/>
            <person name="Gravely B."/>
            <person name="Greenberg A.J."/>
            <person name="Griffiths-Jones S."/>
            <person name="Gross S."/>
            <person name="Guigo R."/>
            <person name="Gustafson E.A."/>
            <person name="Haerty W."/>
            <person name="Hahn M.W."/>
            <person name="Halligan D.L."/>
            <person name="Halpern A.L."/>
            <person name="Halter G.M."/>
            <person name="Han M.V."/>
            <person name="Heger A."/>
            <person name="Hillier L."/>
            <person name="Hinrichs A.S."/>
            <person name="Holmes I."/>
            <person name="Hoskins R.A."/>
            <person name="Hubisz M.J."/>
            <person name="Hultmark D."/>
            <person name="Huntley M.A."/>
            <person name="Jaffe D.B."/>
            <person name="Jagadeeshan S."/>
            <person name="Jeck W.R."/>
            <person name="Johnson J."/>
            <person name="Jones C.D."/>
            <person name="Jordan W.C."/>
            <person name="Karpen G.H."/>
            <person name="Kataoka E."/>
            <person name="Keightley P.D."/>
            <person name="Kheradpour P."/>
            <person name="Kirkness E.F."/>
            <person name="Koerich L.B."/>
            <person name="Kristiansen K."/>
            <person name="Kudrna D."/>
            <person name="Kulathinal R.J."/>
            <person name="Kumar S."/>
            <person name="Kwok R."/>
            <person name="Lander E."/>
            <person name="Langley C.H."/>
            <person name="Lapoint R."/>
            <person name="Lazzaro B.P."/>
            <person name="Lee S.J."/>
            <person name="Levesque L."/>
            <person name="Li R."/>
            <person name="Lin C.F."/>
            <person name="Lin M.F."/>
            <person name="Lindblad-Toh K."/>
            <person name="Llopart A."/>
            <person name="Long M."/>
            <person name="Low L."/>
            <person name="Lozovsky E."/>
            <person name="Lu J."/>
            <person name="Luo M."/>
            <person name="Machado C.A."/>
            <person name="Makalowski W."/>
            <person name="Marzo M."/>
            <person name="Matsuda M."/>
            <person name="Matzkin L."/>
            <person name="McAllister B."/>
            <person name="McBride C.S."/>
            <person name="McKernan B."/>
            <person name="McKernan K."/>
            <person name="Mendez-Lago M."/>
            <person name="Minx P."/>
            <person name="Mollenhauer M.U."/>
            <person name="Montooth K."/>
            <person name="Mount S.M."/>
            <person name="Mu X."/>
            <person name="Myers E."/>
            <person name="Negre B."/>
            <person name="Newfeld S."/>
            <person name="Nielsen R."/>
            <person name="Noor M.A."/>
            <person name="O'Grady P."/>
            <person name="Pachter L."/>
            <person name="Papaceit M."/>
            <person name="Parisi M.J."/>
            <person name="Parisi M."/>
            <person name="Parts L."/>
            <person name="Pedersen J.S."/>
            <person name="Pesole G."/>
            <person name="Phillippy A.M."/>
            <person name="Ponting C.P."/>
            <person name="Pop M."/>
            <person name="Porcelli D."/>
            <person name="Powell J.R."/>
            <person name="Prohaska S."/>
            <person name="Pruitt K."/>
            <person name="Puig M."/>
            <person name="Quesneville H."/>
            <person name="Ram K.R."/>
            <person name="Rand D."/>
            <person name="Rasmussen M.D."/>
            <person name="Reed L.K."/>
            <person name="Reenan R."/>
            <person name="Reily A."/>
            <person name="Remington K.A."/>
            <person name="Rieger T.T."/>
            <person name="Ritchie M.G."/>
            <person name="Robin C."/>
            <person name="Rogers Y.H."/>
            <person name="Rohde C."/>
            <person name="Rozas J."/>
            <person name="Rubenfield M.J."/>
            <person name="Ruiz A."/>
            <person name="Russo S."/>
            <person name="Salzberg S.L."/>
            <person name="Sanchez-Gracia A."/>
            <person name="Saranga D.J."/>
            <person name="Sato H."/>
            <person name="Schaeffer S.W."/>
            <person name="Schatz M.C."/>
            <person name="Schlenke T."/>
            <person name="Schwartz R."/>
            <person name="Segarra C."/>
            <person name="Singh R.S."/>
            <person name="Sirot L."/>
            <person name="Sirota M."/>
            <person name="Sisneros N.B."/>
            <person name="Smith C.D."/>
            <person name="Smith T.F."/>
            <person name="Spieth J."/>
            <person name="Stage D.E."/>
            <person name="Stark A."/>
            <person name="Stephan W."/>
            <person name="Strausberg R.L."/>
            <person name="Strempel S."/>
            <person name="Sturgill D."/>
            <person name="Sutton G."/>
            <person name="Sutton G.G."/>
            <person name="Tao W."/>
            <person name="Teichmann S."/>
            <person name="Tobari Y.N."/>
            <person name="Tomimura Y."/>
            <person name="Tsolas J.M."/>
            <person name="Valente V.L."/>
            <person name="Venter E."/>
            <person name="Venter J.C."/>
            <person name="Vicario S."/>
            <person name="Vieira F.G."/>
            <person name="Vilella A.J."/>
            <person name="Villasante A."/>
            <person name="Walenz B."/>
            <person name="Wang J."/>
            <person name="Wasserman M."/>
            <person name="Watts T."/>
            <person name="Wilson D."/>
            <person name="Wilson R.K."/>
            <person name="Wing R.A."/>
            <person name="Wolfner M.F."/>
            <person name="Wong A."/>
            <person name="Wong G.K."/>
            <person name="Wu C.I."/>
            <person name="Wu G."/>
            <person name="Yamamoto D."/>
            <person name="Yang H.P."/>
            <person name="Yang S.P."/>
            <person name="Yorke J.A."/>
            <person name="Yoshida K."/>
            <person name="Zdobnov E."/>
            <person name="Zhang P."/>
            <person name="Zhang Y."/>
            <person name="Zimin A.V."/>
            <person name="Baldwin J."/>
            <person name="Abdouelleil A."/>
            <person name="Abdulkadir J."/>
            <person name="Abebe A."/>
            <person name="Abera B."/>
            <person name="Abreu J."/>
            <person name="Acer S.C."/>
            <person name="Aftuck L."/>
            <person name="Alexander A."/>
            <person name="An P."/>
            <person name="Anderson E."/>
            <person name="Anderson S."/>
            <person name="Arachi H."/>
            <person name="Azer M."/>
            <person name="Bachantsang P."/>
            <person name="Barry A."/>
            <person name="Bayul T."/>
            <person name="Berlin A."/>
            <person name="Bessette D."/>
            <person name="Bloom T."/>
            <person name="Blye J."/>
            <person name="Boguslavskiy L."/>
            <person name="Bonnet C."/>
            <person name="Boukhgalter B."/>
            <person name="Bourzgui I."/>
            <person name="Brown A."/>
            <person name="Cahill P."/>
            <person name="Channer S."/>
            <person name="Cheshatsang Y."/>
            <person name="Chuda L."/>
            <person name="Citroen M."/>
            <person name="Collymore A."/>
            <person name="Cooke P."/>
            <person name="Costello M."/>
            <person name="D'Aco K."/>
            <person name="Daza R."/>
            <person name="De Haan G."/>
            <person name="DeGray S."/>
            <person name="DeMaso C."/>
            <person name="Dhargay N."/>
            <person name="Dooley K."/>
            <person name="Dooley E."/>
            <person name="Doricent M."/>
            <person name="Dorje P."/>
            <person name="Dorjee K."/>
            <person name="Dupes A."/>
            <person name="Elong R."/>
            <person name="Falk J."/>
            <person name="Farina A."/>
            <person name="Faro S."/>
            <person name="Ferguson D."/>
            <person name="Fisher S."/>
            <person name="Foley C.D."/>
            <person name="Franke A."/>
            <person name="Friedrich D."/>
            <person name="Gadbois L."/>
            <person name="Gearin G."/>
            <person name="Gearin C.R."/>
            <person name="Giannoukos G."/>
            <person name="Goode T."/>
            <person name="Graham J."/>
            <person name="Grandbois E."/>
            <person name="Grewal S."/>
            <person name="Gyaltsen K."/>
            <person name="Hafez N."/>
            <person name="Hagos B."/>
            <person name="Hall J."/>
            <person name="Henson C."/>
            <person name="Hollinger A."/>
            <person name="Honan T."/>
            <person name="Huard M.D."/>
            <person name="Hughes L."/>
            <person name="Hurhula B."/>
            <person name="Husby M.E."/>
            <person name="Kamat A."/>
            <person name="Kanga B."/>
            <person name="Kashin S."/>
            <person name="Khazanovich D."/>
            <person name="Kisner P."/>
            <person name="Lance K."/>
            <person name="Lara M."/>
            <person name="Lee W."/>
            <person name="Lennon N."/>
            <person name="Letendre F."/>
            <person name="LeVine R."/>
            <person name="Lipovsky A."/>
            <person name="Liu X."/>
            <person name="Liu J."/>
            <person name="Liu S."/>
            <person name="Lokyitsang T."/>
            <person name="Lokyitsang Y."/>
            <person name="Lubonja R."/>
            <person name="Lui A."/>
            <person name="MacDonald P."/>
            <person name="Magnisalis V."/>
            <person name="Maru K."/>
            <person name="Matthews C."/>
            <person name="McCusker W."/>
            <person name="McDonough S."/>
            <person name="Mehta T."/>
            <person name="Meldrim J."/>
            <person name="Meneus L."/>
            <person name="Mihai O."/>
            <person name="Mihalev A."/>
            <person name="Mihova T."/>
            <person name="Mittelman R."/>
            <person name="Mlenga V."/>
            <person name="Montmayeur A."/>
            <person name="Mulrain L."/>
            <person name="Navidi A."/>
            <person name="Naylor J."/>
            <person name="Negash T."/>
            <person name="Nguyen T."/>
            <person name="Nguyen N."/>
            <person name="Nicol R."/>
            <person name="Norbu C."/>
            <person name="Norbu N."/>
            <person name="Novod N."/>
            <person name="O'Neill B."/>
            <person name="Osman S."/>
            <person name="Markiewicz E."/>
            <person name="Oyono O.L."/>
            <person name="Patti C."/>
            <person name="Phunkhang P."/>
            <person name="Pierre F."/>
            <person name="Priest M."/>
            <person name="Raghuraman S."/>
            <person name="Rege F."/>
            <person name="Reyes R."/>
            <person name="Rise C."/>
            <person name="Rogov P."/>
            <person name="Ross K."/>
            <person name="Ryan E."/>
            <person name="Settipalli S."/>
            <person name="Shea T."/>
            <person name="Sherpa N."/>
            <person name="Shi L."/>
            <person name="Shih D."/>
            <person name="Sparrow T."/>
            <person name="Spaulding J."/>
            <person name="Stalker J."/>
            <person name="Stange-Thomann N."/>
            <person name="Stavropoulos S."/>
            <person name="Stone C."/>
            <person name="Strader C."/>
            <person name="Tesfaye S."/>
            <person name="Thomson T."/>
            <person name="Thoulutsang Y."/>
            <person name="Thoulutsang D."/>
            <person name="Topham K."/>
            <person name="Topping I."/>
            <person name="Tsamla T."/>
            <person name="Vassiliev H."/>
            <person name="Vo A."/>
            <person name="Wangchuk T."/>
            <person name="Wangdi T."/>
            <person name="Weiand M."/>
            <person name="Wilkinson J."/>
            <person name="Wilson A."/>
            <person name="Yadav S."/>
            <person name="Young G."/>
            <person name="Yu Q."/>
            <person name="Zembek L."/>
            <person name="Zhong D."/>
            <person name="Zimmer A."/>
            <person name="Zwirko Z."/>
            <person name="Jaffe D.B."/>
            <person name="Alvarez P."/>
            <person name="Brockman W."/>
            <person name="Butler J."/>
            <person name="Chin C."/>
            <person name="Gnerre S."/>
            <person name="Grabherr M."/>
            <person name="Kleber M."/>
            <person name="Mauceli E."/>
            <person name="MacCallum I."/>
        </authorList>
    </citation>
    <scope>NUCLEOTIDE SEQUENCE [LARGE SCALE GENOMIC DNA]</scope>
    <source>
        <strain evidence="3">Tai18E2 / Tucson 14021-0261.01</strain>
    </source>
</reference>
<dbReference type="InterPro" id="IPR009961">
    <property type="entry name" value="DUF1487"/>
</dbReference>
<dbReference type="InterPro" id="IPR016161">
    <property type="entry name" value="Ald_DH/histidinol_DH"/>
</dbReference>
<organism evidence="2 3">
    <name type="scientific">Drosophila yakuba</name>
    <name type="common">Fruit fly</name>
    <dbReference type="NCBI Taxonomy" id="7245"/>
    <lineage>
        <taxon>Eukaryota</taxon>
        <taxon>Metazoa</taxon>
        <taxon>Ecdysozoa</taxon>
        <taxon>Arthropoda</taxon>
        <taxon>Hexapoda</taxon>
        <taxon>Insecta</taxon>
        <taxon>Pterygota</taxon>
        <taxon>Neoptera</taxon>
        <taxon>Endopterygota</taxon>
        <taxon>Diptera</taxon>
        <taxon>Brachycera</taxon>
        <taxon>Muscomorpha</taxon>
        <taxon>Ephydroidea</taxon>
        <taxon>Drosophilidae</taxon>
        <taxon>Drosophila</taxon>
        <taxon>Sophophora</taxon>
    </lineage>
</organism>
<dbReference type="PANTHER" id="PTHR21644:SF0">
    <property type="entry name" value="AT02555P-RELATED"/>
    <property type="match status" value="1"/>
</dbReference>
<name>B4PKT4_DROYA</name>
<keyword evidence="2" id="KW-0560">Oxidoreductase</keyword>
<reference evidence="2 3" key="2">
    <citation type="journal article" date="2007" name="PLoS Biol.">
        <title>Principles of genome evolution in the Drosophila melanogaster species group.</title>
        <authorList>
            <person name="Ranz J.M."/>
            <person name="Maurin D."/>
            <person name="Chan Y.S."/>
            <person name="von Grotthuss M."/>
            <person name="Hillier L.W."/>
            <person name="Roote J."/>
            <person name="Ashburner M."/>
            <person name="Bergman C.M."/>
        </authorList>
    </citation>
    <scope>NUCLEOTIDE SEQUENCE [LARGE SCALE GENOMIC DNA]</scope>
    <source>
        <strain evidence="3">Tai18E2 / Tucson 14021-0261.01</strain>
    </source>
</reference>
<protein>
    <submittedName>
        <fullName evidence="2">Uncharacterized protein</fullName>
    </submittedName>
</protein>
<dbReference type="SUPFAM" id="SSF53720">
    <property type="entry name" value="ALDH-like"/>
    <property type="match status" value="1"/>
</dbReference>
<evidence type="ECO:0000313" key="2">
    <source>
        <dbReference type="EMBL" id="EDW97883.1"/>
    </source>
</evidence>
<dbReference type="AlphaFoldDB" id="B4PKT4"/>
<sequence length="323" mass="36861">MSAFVYSSRPTTISLEEAVQYIYQYPLLPTPLIDYGFIHNLACKKPRDVSVPLILEIESEFKTKDSAPEKPKKVPRLSYHSRSSSMSEDEPEPEVQIKYRWNSPRLMILCEDGDINCAVHYLVESLHDPFACNAVATLFLQESILEEFVDRMKDRMEPLSAVISEHPVYVKTLERLNQLQAKTIVGNPKTVPGNASPMLVYDLTHRYLADGPTGVITLHTFRTMKDVVELQAKEPLTFTSVCIWNEKLAAAYELVARFSPLIFTINCYYVNLNEISLPFICNFNSAKIIDGYHYESLTFQGKRKVVVHPVGTIWAKLYRDSLV</sequence>
<dbReference type="InterPro" id="IPR016163">
    <property type="entry name" value="Ald_DH_C"/>
</dbReference>
<evidence type="ECO:0000256" key="1">
    <source>
        <dbReference type="SAM" id="MobiDB-lite"/>
    </source>
</evidence>